<evidence type="ECO:0000313" key="9">
    <source>
        <dbReference type="EMBL" id="EXL10596.1"/>
    </source>
</evidence>
<dbReference type="STRING" id="69279.BG36_01800"/>
<dbReference type="Pfam" id="PF00528">
    <property type="entry name" value="BPD_transp_1"/>
    <property type="match status" value="1"/>
</dbReference>
<proteinExistence type="inferred from homology"/>
<feature type="transmembrane region" description="Helical" evidence="7">
    <location>
        <begin position="235"/>
        <end position="257"/>
    </location>
</feature>
<accession>A0A011UWH7</accession>
<evidence type="ECO:0000256" key="1">
    <source>
        <dbReference type="ARBA" id="ARBA00004651"/>
    </source>
</evidence>
<dbReference type="eggNOG" id="COG0395">
    <property type="taxonomic scope" value="Bacteria"/>
</dbReference>
<dbReference type="PATRIC" id="fig|69279.3.peg.365"/>
<dbReference type="InterPro" id="IPR050901">
    <property type="entry name" value="BP-dep_ABC_trans_perm"/>
</dbReference>
<feature type="transmembrane region" description="Helical" evidence="7">
    <location>
        <begin position="71"/>
        <end position="92"/>
    </location>
</feature>
<evidence type="ECO:0000256" key="4">
    <source>
        <dbReference type="ARBA" id="ARBA00022692"/>
    </source>
</evidence>
<dbReference type="PANTHER" id="PTHR32243:SF52">
    <property type="entry name" value="ABC TRANSPORTER PERMEASE PROTEIN"/>
    <property type="match status" value="1"/>
</dbReference>
<dbReference type="SUPFAM" id="SSF161098">
    <property type="entry name" value="MetI-like"/>
    <property type="match status" value="1"/>
</dbReference>
<keyword evidence="4 7" id="KW-0812">Transmembrane</keyword>
<name>A0A011UWH7_9HYPH</name>
<feature type="transmembrane region" description="Helical" evidence="7">
    <location>
        <begin position="104"/>
        <end position="129"/>
    </location>
</feature>
<evidence type="ECO:0000259" key="8">
    <source>
        <dbReference type="PROSITE" id="PS50928"/>
    </source>
</evidence>
<dbReference type="GO" id="GO:0055085">
    <property type="term" value="P:transmembrane transport"/>
    <property type="evidence" value="ECO:0007669"/>
    <property type="project" value="InterPro"/>
</dbReference>
<gene>
    <name evidence="9" type="ORF">BG36_01800</name>
</gene>
<comment type="caution">
    <text evidence="9">The sequence shown here is derived from an EMBL/GenBank/DDBJ whole genome shotgun (WGS) entry which is preliminary data.</text>
</comment>
<dbReference type="HOGENOM" id="CLU_016047_1_2_5"/>
<feature type="transmembrane region" description="Helical" evidence="7">
    <location>
        <begin position="7"/>
        <end position="29"/>
    </location>
</feature>
<evidence type="ECO:0000256" key="6">
    <source>
        <dbReference type="ARBA" id="ARBA00023136"/>
    </source>
</evidence>
<evidence type="ECO:0000256" key="3">
    <source>
        <dbReference type="ARBA" id="ARBA00022475"/>
    </source>
</evidence>
<dbReference type="EMBL" id="JENY01000001">
    <property type="protein sequence ID" value="EXL10596.1"/>
    <property type="molecule type" value="Genomic_DNA"/>
</dbReference>
<dbReference type="Gene3D" id="1.10.3720.10">
    <property type="entry name" value="MetI-like"/>
    <property type="match status" value="1"/>
</dbReference>
<keyword evidence="5 7" id="KW-1133">Transmembrane helix</keyword>
<protein>
    <submittedName>
        <fullName evidence="9">ABC transporter permease</fullName>
    </submittedName>
</protein>
<organism evidence="9 10">
    <name type="scientific">Aquamicrobium defluvii</name>
    <dbReference type="NCBI Taxonomy" id="69279"/>
    <lineage>
        <taxon>Bacteria</taxon>
        <taxon>Pseudomonadati</taxon>
        <taxon>Pseudomonadota</taxon>
        <taxon>Alphaproteobacteria</taxon>
        <taxon>Hyphomicrobiales</taxon>
        <taxon>Phyllobacteriaceae</taxon>
        <taxon>Aquamicrobium</taxon>
    </lineage>
</organism>
<dbReference type="AlphaFoldDB" id="A0A011UWH7"/>
<dbReference type="CDD" id="cd06261">
    <property type="entry name" value="TM_PBP2"/>
    <property type="match status" value="1"/>
</dbReference>
<dbReference type="PANTHER" id="PTHR32243">
    <property type="entry name" value="MALTOSE TRANSPORT SYSTEM PERMEASE-RELATED"/>
    <property type="match status" value="1"/>
</dbReference>
<evidence type="ECO:0000256" key="2">
    <source>
        <dbReference type="ARBA" id="ARBA00022448"/>
    </source>
</evidence>
<dbReference type="GO" id="GO:0005886">
    <property type="term" value="C:plasma membrane"/>
    <property type="evidence" value="ECO:0007669"/>
    <property type="project" value="UniProtKB-SubCell"/>
</dbReference>
<feature type="transmembrane region" description="Helical" evidence="7">
    <location>
        <begin position="179"/>
        <end position="204"/>
    </location>
</feature>
<evidence type="ECO:0000313" key="10">
    <source>
        <dbReference type="Proteomes" id="UP000019849"/>
    </source>
</evidence>
<evidence type="ECO:0000256" key="7">
    <source>
        <dbReference type="RuleBase" id="RU363032"/>
    </source>
</evidence>
<dbReference type="InterPro" id="IPR000515">
    <property type="entry name" value="MetI-like"/>
</dbReference>
<reference evidence="9 10" key="1">
    <citation type="submission" date="2014-02" db="EMBL/GenBank/DDBJ databases">
        <title>Aquamicrobium defluvii Genome sequencing.</title>
        <authorList>
            <person name="Wang X."/>
        </authorList>
    </citation>
    <scope>NUCLEOTIDE SEQUENCE [LARGE SCALE GENOMIC DNA]</scope>
    <source>
        <strain evidence="9 10">W13Z1</strain>
    </source>
</reference>
<evidence type="ECO:0000256" key="5">
    <source>
        <dbReference type="ARBA" id="ARBA00022989"/>
    </source>
</evidence>
<dbReference type="PROSITE" id="PS50928">
    <property type="entry name" value="ABC_TM1"/>
    <property type="match status" value="1"/>
</dbReference>
<feature type="domain" description="ABC transmembrane type-1" evidence="8">
    <location>
        <begin position="67"/>
        <end position="257"/>
    </location>
</feature>
<comment type="subcellular location">
    <subcellularLocation>
        <location evidence="1 7">Cell membrane</location>
        <topology evidence="1 7">Multi-pass membrane protein</topology>
    </subcellularLocation>
</comment>
<keyword evidence="2 7" id="KW-0813">Transport</keyword>
<keyword evidence="3" id="KW-1003">Cell membrane</keyword>
<dbReference type="InterPro" id="IPR035906">
    <property type="entry name" value="MetI-like_sf"/>
</dbReference>
<keyword evidence="6 7" id="KW-0472">Membrane</keyword>
<comment type="similarity">
    <text evidence="7">Belongs to the binding-protein-dependent transport system permease family.</text>
</comment>
<dbReference type="RefSeq" id="WP_035022553.1">
    <property type="nucleotide sequence ID" value="NZ_KK073877.1"/>
</dbReference>
<sequence length="272" mass="29789">MNKSWKILAIGILACVLVIALTPYLWILLTSFKGRLDILSPDPRWFFTPTLSNYPEVFLGKDYLPLVLNSLIISISSTVLSIGIGVPAAYVFARTDFAGKEDLFFFFLTTRMAPPISIAVPLFMFFTALGLTDTIYAVVIAHTSFNLSLVVWMMRGFFAEIPREIDEAAMMDGRSKLGAFVRVVVPMAAPGMAATAVLCFILSWNEFLYAFILVAFEGRPLTVGIPGLITPHGTLWGQVAAVAVVATLPILVFTFLVQKHLVRGLTFGAVKG</sequence>
<feature type="transmembrane region" description="Helical" evidence="7">
    <location>
        <begin position="135"/>
        <end position="158"/>
    </location>
</feature>
<dbReference type="Proteomes" id="UP000019849">
    <property type="component" value="Unassembled WGS sequence"/>
</dbReference>